<dbReference type="GO" id="GO:0016706">
    <property type="term" value="F:2-oxoglutarate-dependent dioxygenase activity"/>
    <property type="evidence" value="ECO:0007669"/>
    <property type="project" value="UniProtKB-ARBA"/>
</dbReference>
<dbReference type="AlphaFoldDB" id="A0AAE9Z577"/>
<dbReference type="Pfam" id="PF05721">
    <property type="entry name" value="PhyH"/>
    <property type="match status" value="1"/>
</dbReference>
<dbReference type="Gene3D" id="2.60.120.620">
    <property type="entry name" value="q2cbj1_9rhob like domain"/>
    <property type="match status" value="1"/>
</dbReference>
<organism evidence="1 2">
    <name type="scientific">Thalassomonas viridans</name>
    <dbReference type="NCBI Taxonomy" id="137584"/>
    <lineage>
        <taxon>Bacteria</taxon>
        <taxon>Pseudomonadati</taxon>
        <taxon>Pseudomonadota</taxon>
        <taxon>Gammaproteobacteria</taxon>
        <taxon>Alteromonadales</taxon>
        <taxon>Colwelliaceae</taxon>
        <taxon>Thalassomonas</taxon>
    </lineage>
</organism>
<keyword evidence="2" id="KW-1185">Reference proteome</keyword>
<dbReference type="Proteomes" id="UP000032352">
    <property type="component" value="Chromosome"/>
</dbReference>
<dbReference type="SUPFAM" id="SSF51197">
    <property type="entry name" value="Clavaminate synthase-like"/>
    <property type="match status" value="1"/>
</dbReference>
<dbReference type="PANTHER" id="PTHR40470">
    <property type="entry name" value="PHYTANOYL-COA DIOXYGENASE FAMILY PROTEIN (AFU_ORTHOLOGUE AFUA_2G15850)"/>
    <property type="match status" value="1"/>
</dbReference>
<dbReference type="EMBL" id="CP059733">
    <property type="protein sequence ID" value="WDE06305.1"/>
    <property type="molecule type" value="Genomic_DNA"/>
</dbReference>
<keyword evidence="1" id="KW-0560">Oxidoreductase</keyword>
<protein>
    <submittedName>
        <fullName evidence="1">Phytanoyl-CoA dioxygenase family protein</fullName>
    </submittedName>
</protein>
<gene>
    <name evidence="1" type="ORF">SG34_005105</name>
</gene>
<accession>A0AAE9Z577</accession>
<dbReference type="InterPro" id="IPR008775">
    <property type="entry name" value="Phytyl_CoA_dOase-like"/>
</dbReference>
<evidence type="ECO:0000313" key="1">
    <source>
        <dbReference type="EMBL" id="WDE06305.1"/>
    </source>
</evidence>
<reference evidence="1 2" key="1">
    <citation type="journal article" date="2015" name="Genome Announc.">
        <title>Draft Genome Sequences of Marine Isolates of Thalassomonas viridans and Thalassomonas actiniarum.</title>
        <authorList>
            <person name="Olonade I."/>
            <person name="van Zyl L.J."/>
            <person name="Trindade M."/>
        </authorList>
    </citation>
    <scope>NUCLEOTIDE SEQUENCE [LARGE SCALE GENOMIC DNA]</scope>
    <source>
        <strain evidence="1 2">XOM25</strain>
    </source>
</reference>
<sequence length="256" mass="28775">MKNEYAANGYFVVKGLFKADELQKVREVLLEFHASWQQKNAAFYAEKAINSAYLTGTEHLGEAGRNVLFRLIGSSRLMDIAATVLKRQPTFMNTQLFFDPVNKSQMNYWHRDPQYHLSVEEQQAALAGPDVVHFRLPLVDEPGIELVPGTHQRWDSDEELEIRLEQNGRKNHEPLSGGVTVELAAGDLLVFSANMIHRGLYGNGRLSLDILLCEPEPDLAKFVRDDCLPDREVMASLENAGAFESTIAIKKNIGGY</sequence>
<keyword evidence="1" id="KW-0223">Dioxygenase</keyword>
<dbReference type="KEGG" id="tvd:SG34_005105"/>
<dbReference type="PANTHER" id="PTHR40470:SF1">
    <property type="entry name" value="PHYTANOYL-COA DIOXYGENASE FAMILY PROTEIN (AFU_ORTHOLOGUE AFUA_2G15850)"/>
    <property type="match status" value="1"/>
</dbReference>
<dbReference type="RefSeq" id="WP_044838960.1">
    <property type="nucleotide sequence ID" value="NZ_CP059733.1"/>
</dbReference>
<name>A0AAE9Z577_9GAMM</name>
<reference evidence="1 2" key="2">
    <citation type="journal article" date="2022" name="Mar. Drugs">
        <title>Bioassay-Guided Fractionation Leads to the Detection of Cholic Acid Generated by the Rare Thalassomonas sp.</title>
        <authorList>
            <person name="Pheiffer F."/>
            <person name="Schneider Y.K."/>
            <person name="Hansen E.H."/>
            <person name="Andersen J.H."/>
            <person name="Isaksson J."/>
            <person name="Busche T."/>
            <person name="R C."/>
            <person name="Kalinowski J."/>
            <person name="Zyl L.V."/>
            <person name="Trindade M."/>
        </authorList>
    </citation>
    <scope>NUCLEOTIDE SEQUENCE [LARGE SCALE GENOMIC DNA]</scope>
    <source>
        <strain evidence="1 2">XOM25</strain>
    </source>
</reference>
<evidence type="ECO:0000313" key="2">
    <source>
        <dbReference type="Proteomes" id="UP000032352"/>
    </source>
</evidence>
<proteinExistence type="predicted"/>